<dbReference type="EMBL" id="LT598496">
    <property type="protein sequence ID" value="SBV28193.1"/>
    <property type="molecule type" value="Genomic_DNA"/>
</dbReference>
<dbReference type="AlphaFoldDB" id="A0A1C3N6L4"/>
<dbReference type="OrthoDB" id="4374883at2"/>
<evidence type="ECO:0000259" key="3">
    <source>
        <dbReference type="Pfam" id="PF13828"/>
    </source>
</evidence>
<reference evidence="5" key="1">
    <citation type="submission" date="2016-06" db="EMBL/GenBank/DDBJ databases">
        <authorList>
            <person name="Varghese N."/>
        </authorList>
    </citation>
    <scope>NUCLEOTIDE SEQUENCE [LARGE SCALE GENOMIC DNA]</scope>
    <source>
        <strain evidence="5">DSM 45344</strain>
    </source>
</reference>
<feature type="compositionally biased region" description="Pro residues" evidence="1">
    <location>
        <begin position="21"/>
        <end position="45"/>
    </location>
</feature>
<feature type="compositionally biased region" description="Pro residues" evidence="1">
    <location>
        <begin position="1"/>
        <end position="12"/>
    </location>
</feature>
<dbReference type="RefSeq" id="WP_091592601.1">
    <property type="nucleotide sequence ID" value="NZ_JBHRWG010000004.1"/>
</dbReference>
<feature type="domain" description="DUF4190" evidence="3">
    <location>
        <begin position="116"/>
        <end position="170"/>
    </location>
</feature>
<sequence>MTNPPPSGPPDPSGSEQSPSPYEPPRGDQPPSPYEPPRAEPPSPYEPSGDEAPPSPYEPSGERSPYAPPPGGSPFGQPGGYPPGSQWGQQPPYAPQGPYGQYGPPPPVGPGSPTNVLAILSLIFAFVFPPAGAVLGHLAKRQLKTSGEAGDQLATWGLILGYVFTGLGLLVCCGWIALLAFAGTDGSGTGY</sequence>
<dbReference type="PATRIC" id="fig|307121.4.peg.3799"/>
<organism evidence="4 5">
    <name type="scientific">Micromonospora krabiensis</name>
    <dbReference type="NCBI Taxonomy" id="307121"/>
    <lineage>
        <taxon>Bacteria</taxon>
        <taxon>Bacillati</taxon>
        <taxon>Actinomycetota</taxon>
        <taxon>Actinomycetes</taxon>
        <taxon>Micromonosporales</taxon>
        <taxon>Micromonosporaceae</taxon>
        <taxon>Micromonospora</taxon>
    </lineage>
</organism>
<protein>
    <recommendedName>
        <fullName evidence="3">DUF4190 domain-containing protein</fullName>
    </recommendedName>
</protein>
<gene>
    <name evidence="4" type="ORF">GA0070620_3727</name>
</gene>
<feature type="region of interest" description="Disordered" evidence="1">
    <location>
        <begin position="1"/>
        <end position="108"/>
    </location>
</feature>
<feature type="transmembrane region" description="Helical" evidence="2">
    <location>
        <begin position="159"/>
        <end position="182"/>
    </location>
</feature>
<accession>A0A1C3N6L4</accession>
<keyword evidence="2" id="KW-1133">Transmembrane helix</keyword>
<dbReference type="InterPro" id="IPR025241">
    <property type="entry name" value="DUF4190"/>
</dbReference>
<keyword evidence="2" id="KW-0472">Membrane</keyword>
<dbReference type="Proteomes" id="UP000199393">
    <property type="component" value="Chromosome I"/>
</dbReference>
<keyword evidence="5" id="KW-1185">Reference proteome</keyword>
<dbReference type="Pfam" id="PF13828">
    <property type="entry name" value="DUF4190"/>
    <property type="match status" value="1"/>
</dbReference>
<name>A0A1C3N6L4_9ACTN</name>
<keyword evidence="2" id="KW-0812">Transmembrane</keyword>
<feature type="transmembrane region" description="Helical" evidence="2">
    <location>
        <begin position="116"/>
        <end position="138"/>
    </location>
</feature>
<dbReference type="STRING" id="307121.GA0070620_3727"/>
<evidence type="ECO:0000256" key="2">
    <source>
        <dbReference type="SAM" id="Phobius"/>
    </source>
</evidence>
<proteinExistence type="predicted"/>
<feature type="compositionally biased region" description="Low complexity" evidence="1">
    <location>
        <begin position="83"/>
        <end position="102"/>
    </location>
</feature>
<evidence type="ECO:0000313" key="5">
    <source>
        <dbReference type="Proteomes" id="UP000199393"/>
    </source>
</evidence>
<evidence type="ECO:0000313" key="4">
    <source>
        <dbReference type="EMBL" id="SBV28193.1"/>
    </source>
</evidence>
<evidence type="ECO:0000256" key="1">
    <source>
        <dbReference type="SAM" id="MobiDB-lite"/>
    </source>
</evidence>